<sequence>MEKPTPNKTNFKKIDIPNFQLIDDPVSSKSDHYPSYENAEAFVNTFETILLSNDVDPSTTWKKYLPNAFMLNKNEKHRRWYTNYINPISQHASWDEAKEKLIDRFGNSANKANNLEKYLDLRQLKNENIRDYVDRYLDTYRRLPYENSGSNSLDAMKFLKSLLPKAREEVTNSLKKNQKAEMESYLPDNLEALFKYLEKNIGDIQEALYISVIVPNNNKTTMNNSETTTAKSHSNIEGFDNNKKRSFQNNNNNYLDQQKQFKENKKSLCNYCNKANFSFDHLITCIQYLTSDKYKQYLVKSNEMKENGRNNK</sequence>
<keyword evidence="4" id="KW-1185">Reference proteome</keyword>
<feature type="domain" description="Retrotransposon gag" evidence="2">
    <location>
        <begin position="75"/>
        <end position="145"/>
    </location>
</feature>
<proteinExistence type="predicted"/>
<comment type="caution">
    <text evidence="3">The sequence shown here is derived from an EMBL/GenBank/DDBJ whole genome shotgun (WGS) entry which is preliminary data.</text>
</comment>
<dbReference type="Proteomes" id="UP000603453">
    <property type="component" value="Unassembled WGS sequence"/>
</dbReference>
<feature type="compositionally biased region" description="Polar residues" evidence="1">
    <location>
        <begin position="224"/>
        <end position="235"/>
    </location>
</feature>
<gene>
    <name evidence="3" type="ORF">INT47_011531</name>
</gene>
<evidence type="ECO:0000313" key="4">
    <source>
        <dbReference type="Proteomes" id="UP000603453"/>
    </source>
</evidence>
<dbReference type="InterPro" id="IPR005162">
    <property type="entry name" value="Retrotrans_gag_dom"/>
</dbReference>
<organism evidence="3 4">
    <name type="scientific">Mucor saturninus</name>
    <dbReference type="NCBI Taxonomy" id="64648"/>
    <lineage>
        <taxon>Eukaryota</taxon>
        <taxon>Fungi</taxon>
        <taxon>Fungi incertae sedis</taxon>
        <taxon>Mucoromycota</taxon>
        <taxon>Mucoromycotina</taxon>
        <taxon>Mucoromycetes</taxon>
        <taxon>Mucorales</taxon>
        <taxon>Mucorineae</taxon>
        <taxon>Mucoraceae</taxon>
        <taxon>Mucor</taxon>
    </lineage>
</organism>
<dbReference type="EMBL" id="JAEPRD010000378">
    <property type="protein sequence ID" value="KAG2191618.1"/>
    <property type="molecule type" value="Genomic_DNA"/>
</dbReference>
<evidence type="ECO:0000259" key="2">
    <source>
        <dbReference type="Pfam" id="PF03732"/>
    </source>
</evidence>
<dbReference type="Pfam" id="PF03732">
    <property type="entry name" value="Retrotrans_gag"/>
    <property type="match status" value="1"/>
</dbReference>
<name>A0A8H7UTM8_9FUNG</name>
<dbReference type="AlphaFoldDB" id="A0A8H7UTM8"/>
<feature type="region of interest" description="Disordered" evidence="1">
    <location>
        <begin position="224"/>
        <end position="251"/>
    </location>
</feature>
<protein>
    <recommendedName>
        <fullName evidence="2">Retrotransposon gag domain-containing protein</fullName>
    </recommendedName>
</protein>
<evidence type="ECO:0000313" key="3">
    <source>
        <dbReference type="EMBL" id="KAG2191618.1"/>
    </source>
</evidence>
<reference evidence="3" key="1">
    <citation type="submission" date="2020-12" db="EMBL/GenBank/DDBJ databases">
        <title>Metabolic potential, ecology and presence of endohyphal bacteria is reflected in genomic diversity of Mucoromycotina.</title>
        <authorList>
            <person name="Muszewska A."/>
            <person name="Okrasinska A."/>
            <person name="Steczkiewicz K."/>
            <person name="Drgas O."/>
            <person name="Orlowska M."/>
            <person name="Perlinska-Lenart U."/>
            <person name="Aleksandrzak-Piekarczyk T."/>
            <person name="Szatraj K."/>
            <person name="Zielenkiewicz U."/>
            <person name="Pilsyk S."/>
            <person name="Malc E."/>
            <person name="Mieczkowski P."/>
            <person name="Kruszewska J.S."/>
            <person name="Biernat P."/>
            <person name="Pawlowska J."/>
        </authorList>
    </citation>
    <scope>NUCLEOTIDE SEQUENCE</scope>
    <source>
        <strain evidence="3">WA0000017839</strain>
    </source>
</reference>
<dbReference type="OrthoDB" id="2268828at2759"/>
<evidence type="ECO:0000256" key="1">
    <source>
        <dbReference type="SAM" id="MobiDB-lite"/>
    </source>
</evidence>
<accession>A0A8H7UTM8</accession>